<organism evidence="1 2">
    <name type="scientific">Favolaschia claudopus</name>
    <dbReference type="NCBI Taxonomy" id="2862362"/>
    <lineage>
        <taxon>Eukaryota</taxon>
        <taxon>Fungi</taxon>
        <taxon>Dikarya</taxon>
        <taxon>Basidiomycota</taxon>
        <taxon>Agaricomycotina</taxon>
        <taxon>Agaricomycetes</taxon>
        <taxon>Agaricomycetidae</taxon>
        <taxon>Agaricales</taxon>
        <taxon>Marasmiineae</taxon>
        <taxon>Mycenaceae</taxon>
        <taxon>Favolaschia</taxon>
    </lineage>
</organism>
<accession>A0AAW0EAP7</accession>
<reference evidence="1 2" key="1">
    <citation type="journal article" date="2024" name="J Genomics">
        <title>Draft genome sequencing and assembly of Favolaschia claudopus CIRM-BRFM 2984 isolated from oak limbs.</title>
        <authorList>
            <person name="Navarro D."/>
            <person name="Drula E."/>
            <person name="Chaduli D."/>
            <person name="Cazenave R."/>
            <person name="Ahrendt S."/>
            <person name="Wang J."/>
            <person name="Lipzen A."/>
            <person name="Daum C."/>
            <person name="Barry K."/>
            <person name="Grigoriev I.V."/>
            <person name="Favel A."/>
            <person name="Rosso M.N."/>
            <person name="Martin F."/>
        </authorList>
    </citation>
    <scope>NUCLEOTIDE SEQUENCE [LARGE SCALE GENOMIC DNA]</scope>
    <source>
        <strain evidence="1 2">CIRM-BRFM 2984</strain>
    </source>
</reference>
<gene>
    <name evidence="1" type="ORF">R3P38DRAFT_3492060</name>
</gene>
<dbReference type="EMBL" id="JAWWNJ010000002">
    <property type="protein sequence ID" value="KAK7062202.1"/>
    <property type="molecule type" value="Genomic_DNA"/>
</dbReference>
<evidence type="ECO:0000313" key="2">
    <source>
        <dbReference type="Proteomes" id="UP001362999"/>
    </source>
</evidence>
<evidence type="ECO:0000313" key="1">
    <source>
        <dbReference type="EMBL" id="KAK7062202.1"/>
    </source>
</evidence>
<protein>
    <submittedName>
        <fullName evidence="1">Uncharacterized protein</fullName>
    </submittedName>
</protein>
<dbReference type="Proteomes" id="UP001362999">
    <property type="component" value="Unassembled WGS sequence"/>
</dbReference>
<keyword evidence="2" id="KW-1185">Reference proteome</keyword>
<proteinExistence type="predicted"/>
<comment type="caution">
    <text evidence="1">The sequence shown here is derived from an EMBL/GenBank/DDBJ whole genome shotgun (WGS) entry which is preliminary data.</text>
</comment>
<name>A0AAW0EAP7_9AGAR</name>
<dbReference type="AlphaFoldDB" id="A0AAW0EAP7"/>
<sequence>MRHDGPAALLLMFADELAARLPPDAPISIMNVSPGFCHSRLTRETESELTEKILVGTFKRGSQSDFLDAPDGFQVGVSGKFALGRDETIRALSEVEARVKRL</sequence>